<dbReference type="SMART" id="SM00642">
    <property type="entry name" value="Aamy"/>
    <property type="match status" value="1"/>
</dbReference>
<evidence type="ECO:0000313" key="3">
    <source>
        <dbReference type="EMBL" id="NID03665.1"/>
    </source>
</evidence>
<sequence>MAQAHRTGRPGGGRERAAGTRARAAVACAFRLGFRLERRFPARARRHLAGGVGRRSPCIADPGAAGDLSRRGRARPARAAQSSRTDRRPASELAPAHAGYIVAAVRRADRPCRLRHDRPDTESLVSPPRALARLQFHAGFTLDDAVGVVDYYANLGVSHLYASPILRARRGSTHGYDVVDCHEVNPELGGEDALRRLVAALRARGMGLVLDIVPNHMGVGVENAWWMDVLRHGRESRYAGYFDIDWQTPDPLLRGRLLLPILGAGYDATLREGHIRLALRRDQWMLRVYDDHLPLSPASTKALARDAEAAHDPATDEGRAALHALIERQHYRLAFWKLASDMVNYRRFFDINELAGLRIERTAVFEDTHKTIFRLYAEGLIDGVRCDHVDGLADPRRYCRQLRHRLERLRPQRPPGAPRDGAYLVVEKILANDESLRLDWRTDGTTGYEFMDQVSAVLHDEAGEAPLTELWRKLTGDSADFATQAVRARRQILVDSFEAELDRTARALFAAARADVATRDVSLAALRRVLVELLVHFPVYRTYAGGAGRDAFDESVFARAVEGALRTIRLEDVELLHLVARWLGGEAPRSLPPGPVRRARERAIAVFQQATSPVAAKAVEDTAGYRYGRLLSRNEVGVDAAHLALTVEEFHRRCAERADVLPHNLLATATHDHKRGEDLRARLAVLSEVAGRWVVTVERWRMRHADFRKRTEDGRMAPSAADELMLYQMLVGAWPLGLAPGDDEGMERFATRIAAWQRKALREAKRWTRWTSPNEPYEDACEDFLRSLLSSDCAEELAAFASYIAAPGAANGLAQTVLRLTTPGVPDLYQGTDYWDFSLVDPDNRRPVDFSARAASLARDASPAEALASWRDGAIKQAVIARLLRLRRDHPDLFARGTYRPLAATGPAADHVLAFMREHRGQKLVVAVARHTADWLGGAETPAIPASRWAGTLLALPEGNWRDVLGTGGSRGGDIGMADLMGDLPVAAWFTGKM</sequence>
<feature type="region of interest" description="Disordered" evidence="1">
    <location>
        <begin position="51"/>
        <end position="92"/>
    </location>
</feature>
<dbReference type="Proteomes" id="UP001429601">
    <property type="component" value="Unassembled WGS sequence"/>
</dbReference>
<proteinExistence type="predicted"/>
<name>A0ABX0Q0Z5_9GAMM</name>
<feature type="domain" description="Glycosyl hydrolase family 13 catalytic" evidence="2">
    <location>
        <begin position="136"/>
        <end position="569"/>
    </location>
</feature>
<evidence type="ECO:0000259" key="2">
    <source>
        <dbReference type="SMART" id="SM00642"/>
    </source>
</evidence>
<dbReference type="Pfam" id="PF00128">
    <property type="entry name" value="Alpha-amylase"/>
    <property type="match status" value="1"/>
</dbReference>
<dbReference type="Gene3D" id="3.20.20.80">
    <property type="entry name" value="Glycosidases"/>
    <property type="match status" value="1"/>
</dbReference>
<organism evidence="3 4">
    <name type="scientific">Luteibacter jiangsuensis</name>
    <dbReference type="NCBI Taxonomy" id="637577"/>
    <lineage>
        <taxon>Bacteria</taxon>
        <taxon>Pseudomonadati</taxon>
        <taxon>Pseudomonadota</taxon>
        <taxon>Gammaproteobacteria</taxon>
        <taxon>Lysobacterales</taxon>
        <taxon>Rhodanobacteraceae</taxon>
        <taxon>Luteibacter</taxon>
    </lineage>
</organism>
<dbReference type="Gene3D" id="1.10.10.470">
    <property type="entry name" value="Maltooligosyl trehalose synthase, domain 4"/>
    <property type="match status" value="1"/>
</dbReference>
<dbReference type="PANTHER" id="PTHR10357">
    <property type="entry name" value="ALPHA-AMYLASE FAMILY MEMBER"/>
    <property type="match status" value="1"/>
</dbReference>
<dbReference type="InterPro" id="IPR006047">
    <property type="entry name" value="GH13_cat_dom"/>
</dbReference>
<dbReference type="EMBL" id="JAAQQR010000001">
    <property type="protein sequence ID" value="NID03665.1"/>
    <property type="molecule type" value="Genomic_DNA"/>
</dbReference>
<dbReference type="PANTHER" id="PTHR10357:SF216">
    <property type="entry name" value="MALTOOLIGOSYL TREHALOSE SYNTHASE-RELATED"/>
    <property type="match status" value="1"/>
</dbReference>
<accession>A0ABX0Q0Z5</accession>
<reference evidence="3 4" key="1">
    <citation type="journal article" date="2011" name="Curr. Microbiol.">
        <title>Luteibacter jiangsuensis sp. nov.: a methamidophos-degrading bacterium isolated from a methamidophos-manufacturing factory.</title>
        <authorList>
            <person name="Wang L."/>
            <person name="Wang G.L."/>
            <person name="Li S.P."/>
            <person name="Jiang J.D."/>
        </authorList>
    </citation>
    <scope>NUCLEOTIDE SEQUENCE [LARGE SCALE GENOMIC DNA]</scope>
    <source>
        <strain evidence="3 4">CGMCC 1.10133</strain>
    </source>
</reference>
<keyword evidence="4" id="KW-1185">Reference proteome</keyword>
<dbReference type="SUPFAM" id="SSF51445">
    <property type="entry name" value="(Trans)glycosidases"/>
    <property type="match status" value="1"/>
</dbReference>
<dbReference type="InterPro" id="IPR013797">
    <property type="entry name" value="Maltooligo_trehalose_synth_4"/>
</dbReference>
<dbReference type="Gene3D" id="3.30.1590.10">
    <property type="entry name" value="Maltooligosyl trehalose synthase, domain 2"/>
    <property type="match status" value="1"/>
</dbReference>
<feature type="region of interest" description="Disordered" evidence="1">
    <location>
        <begin position="1"/>
        <end position="20"/>
    </location>
</feature>
<protein>
    <submittedName>
        <fullName evidence="3">Malto-oligosyltrehalose synthase</fullName>
    </submittedName>
</protein>
<gene>
    <name evidence="3" type="primary">treY</name>
    <name evidence="3" type="ORF">HBF26_02120</name>
</gene>
<evidence type="ECO:0000313" key="4">
    <source>
        <dbReference type="Proteomes" id="UP001429601"/>
    </source>
</evidence>
<dbReference type="Gene3D" id="1.10.150.200">
    <property type="entry name" value="Maltooligosyl trehalose synthase, domain 3"/>
    <property type="match status" value="1"/>
</dbReference>
<dbReference type="NCBIfam" id="TIGR02401">
    <property type="entry name" value="trehalose_TreY"/>
    <property type="match status" value="1"/>
</dbReference>
<dbReference type="InterPro" id="IPR017853">
    <property type="entry name" value="GH"/>
</dbReference>
<comment type="caution">
    <text evidence="3">The sequence shown here is derived from an EMBL/GenBank/DDBJ whole genome shotgun (WGS) entry which is preliminary data.</text>
</comment>
<evidence type="ECO:0000256" key="1">
    <source>
        <dbReference type="SAM" id="MobiDB-lite"/>
    </source>
</evidence>
<dbReference type="CDD" id="cd11336">
    <property type="entry name" value="AmyAc_MTSase"/>
    <property type="match status" value="1"/>
</dbReference>
<dbReference type="InterPro" id="IPR012767">
    <property type="entry name" value="Trehalose_TreY"/>
</dbReference>